<feature type="region of interest" description="Disordered" evidence="5">
    <location>
        <begin position="1"/>
        <end position="27"/>
    </location>
</feature>
<dbReference type="InterPro" id="IPR001647">
    <property type="entry name" value="HTH_TetR"/>
</dbReference>
<dbReference type="Pfam" id="PF17754">
    <property type="entry name" value="TetR_C_14"/>
    <property type="match status" value="1"/>
</dbReference>
<keyword evidence="2 4" id="KW-0238">DNA-binding</keyword>
<keyword evidence="8" id="KW-1185">Reference proteome</keyword>
<evidence type="ECO:0000256" key="2">
    <source>
        <dbReference type="ARBA" id="ARBA00023125"/>
    </source>
</evidence>
<evidence type="ECO:0000313" key="8">
    <source>
        <dbReference type="Proteomes" id="UP000317940"/>
    </source>
</evidence>
<proteinExistence type="predicted"/>
<gene>
    <name evidence="7" type="ORF">FHX73_114088</name>
</gene>
<feature type="domain" description="HTH tetR-type" evidence="6">
    <location>
        <begin position="29"/>
        <end position="89"/>
    </location>
</feature>
<dbReference type="PRINTS" id="PR00455">
    <property type="entry name" value="HTHTETR"/>
</dbReference>
<evidence type="ECO:0000313" key="7">
    <source>
        <dbReference type="EMBL" id="TWG00216.1"/>
    </source>
</evidence>
<comment type="caution">
    <text evidence="7">The sequence shown here is derived from an EMBL/GenBank/DDBJ whole genome shotgun (WGS) entry which is preliminary data.</text>
</comment>
<keyword evidence="3" id="KW-0804">Transcription</keyword>
<dbReference type="GO" id="GO:0000976">
    <property type="term" value="F:transcription cis-regulatory region binding"/>
    <property type="evidence" value="ECO:0007669"/>
    <property type="project" value="TreeGrafter"/>
</dbReference>
<dbReference type="InterPro" id="IPR009057">
    <property type="entry name" value="Homeodomain-like_sf"/>
</dbReference>
<evidence type="ECO:0000256" key="1">
    <source>
        <dbReference type="ARBA" id="ARBA00023015"/>
    </source>
</evidence>
<dbReference type="InterPro" id="IPR050109">
    <property type="entry name" value="HTH-type_TetR-like_transc_reg"/>
</dbReference>
<feature type="DNA-binding region" description="H-T-H motif" evidence="4">
    <location>
        <begin position="52"/>
        <end position="71"/>
    </location>
</feature>
<protein>
    <submittedName>
        <fullName evidence="7">TetR family transcriptional regulator</fullName>
    </submittedName>
</protein>
<dbReference type="PANTHER" id="PTHR30055">
    <property type="entry name" value="HTH-TYPE TRANSCRIPTIONAL REGULATOR RUTR"/>
    <property type="match status" value="1"/>
</dbReference>
<dbReference type="EMBL" id="VIWT01000001">
    <property type="protein sequence ID" value="TWG00216.1"/>
    <property type="molecule type" value="Genomic_DNA"/>
</dbReference>
<evidence type="ECO:0000256" key="3">
    <source>
        <dbReference type="ARBA" id="ARBA00023163"/>
    </source>
</evidence>
<keyword evidence="1" id="KW-0805">Transcription regulation</keyword>
<evidence type="ECO:0000256" key="5">
    <source>
        <dbReference type="SAM" id="MobiDB-lite"/>
    </source>
</evidence>
<evidence type="ECO:0000256" key="4">
    <source>
        <dbReference type="PROSITE-ProRule" id="PRU00335"/>
    </source>
</evidence>
<sequence length="237" mass="25636">MGRARYREVMGQTSPAPAAGPGLRERKKQRTRDALVDAAHRLFLSHGYERTTVDEIAAAVDVSQRTFFRYFANKEEAALAVLADSEDYFIERLAERPAGEPPLQALRMAVCASWRDLSAAHHQGGRGVTAALELVQLIENTPTLLAAQLRRSAEQERRVAGILAEREGLDVAADPRPRLLAALFGAAVRSAHLAWSTGPGAPDGPEGAGQDGPEGIITVIERHLDQLGPALVDGHWN</sequence>
<reference evidence="7 8" key="1">
    <citation type="submission" date="2019-06" db="EMBL/GenBank/DDBJ databases">
        <title>Sequencing the genomes of 1000 actinobacteria strains.</title>
        <authorList>
            <person name="Klenk H.-P."/>
        </authorList>
    </citation>
    <scope>NUCLEOTIDE SEQUENCE [LARGE SCALE GENOMIC DNA]</scope>
    <source>
        <strain evidence="7 8">DSM 44826</strain>
    </source>
</reference>
<dbReference type="Pfam" id="PF00440">
    <property type="entry name" value="TetR_N"/>
    <property type="match status" value="1"/>
</dbReference>
<evidence type="ECO:0000259" key="6">
    <source>
        <dbReference type="PROSITE" id="PS50977"/>
    </source>
</evidence>
<dbReference type="PANTHER" id="PTHR30055:SF238">
    <property type="entry name" value="MYCOFACTOCIN BIOSYNTHESIS TRANSCRIPTIONAL REGULATOR MFTR-RELATED"/>
    <property type="match status" value="1"/>
</dbReference>
<dbReference type="AlphaFoldDB" id="A0A561ULG5"/>
<name>A0A561ULG5_9ACTN</name>
<organism evidence="7 8">
    <name type="scientific">Kitasatospora viridis</name>
    <dbReference type="NCBI Taxonomy" id="281105"/>
    <lineage>
        <taxon>Bacteria</taxon>
        <taxon>Bacillati</taxon>
        <taxon>Actinomycetota</taxon>
        <taxon>Actinomycetes</taxon>
        <taxon>Kitasatosporales</taxon>
        <taxon>Streptomycetaceae</taxon>
        <taxon>Kitasatospora</taxon>
    </lineage>
</organism>
<dbReference type="InterPro" id="IPR041347">
    <property type="entry name" value="MftR_C"/>
</dbReference>
<dbReference type="GO" id="GO:0003700">
    <property type="term" value="F:DNA-binding transcription factor activity"/>
    <property type="evidence" value="ECO:0007669"/>
    <property type="project" value="TreeGrafter"/>
</dbReference>
<dbReference type="Proteomes" id="UP000317940">
    <property type="component" value="Unassembled WGS sequence"/>
</dbReference>
<dbReference type="PROSITE" id="PS50977">
    <property type="entry name" value="HTH_TETR_2"/>
    <property type="match status" value="1"/>
</dbReference>
<accession>A0A561ULG5</accession>
<dbReference type="SUPFAM" id="SSF46689">
    <property type="entry name" value="Homeodomain-like"/>
    <property type="match status" value="1"/>
</dbReference>
<dbReference type="Gene3D" id="1.10.357.10">
    <property type="entry name" value="Tetracycline Repressor, domain 2"/>
    <property type="match status" value="1"/>
</dbReference>